<evidence type="ECO:0000313" key="4">
    <source>
        <dbReference type="EMBL" id="GAK44792.1"/>
    </source>
</evidence>
<dbReference type="STRING" id="1333998.M2A_1291"/>
<keyword evidence="1" id="KW-0813">Transport</keyword>
<feature type="transmembrane region" description="Helical" evidence="2">
    <location>
        <begin position="327"/>
        <end position="346"/>
    </location>
</feature>
<proteinExistence type="predicted"/>
<dbReference type="PANTHER" id="PTHR43849">
    <property type="entry name" value="BLL3936 PROTEIN"/>
    <property type="match status" value="1"/>
</dbReference>
<feature type="transmembrane region" description="Helical" evidence="2">
    <location>
        <begin position="587"/>
        <end position="620"/>
    </location>
</feature>
<keyword evidence="2" id="KW-1133">Transmembrane helix</keyword>
<dbReference type="RefSeq" id="WP_045444675.1">
    <property type="nucleotide sequence ID" value="NZ_BBIO01000005.1"/>
</dbReference>
<comment type="function">
    <text evidence="1">Part of the tripartite ATP-independent periplasmic (TRAP) transport system.</text>
</comment>
<evidence type="ECO:0000313" key="5">
    <source>
        <dbReference type="Proteomes" id="UP000028702"/>
    </source>
</evidence>
<feature type="transmembrane region" description="Helical" evidence="2">
    <location>
        <begin position="198"/>
        <end position="220"/>
    </location>
</feature>
<feature type="transmembrane region" description="Helical" evidence="2">
    <location>
        <begin position="714"/>
        <end position="731"/>
    </location>
</feature>
<feature type="transmembrane region" description="Helical" evidence="2">
    <location>
        <begin position="36"/>
        <end position="53"/>
    </location>
</feature>
<accession>A0A081B9S4</accession>
<keyword evidence="1" id="KW-0997">Cell inner membrane</keyword>
<dbReference type="GO" id="GO:0022857">
    <property type="term" value="F:transmembrane transporter activity"/>
    <property type="evidence" value="ECO:0007669"/>
    <property type="project" value="UniProtKB-UniRule"/>
</dbReference>
<feature type="transmembrane region" description="Helical" evidence="2">
    <location>
        <begin position="655"/>
        <end position="677"/>
    </location>
</feature>
<reference evidence="4 5" key="1">
    <citation type="submission" date="2014-07" db="EMBL/GenBank/DDBJ databases">
        <title>Tepidicaulis marinum gen. nov., sp. nov., a novel marine bacterium denitrifying nitrate to nitrous oxide strictly under microaerobic conditions.</title>
        <authorList>
            <person name="Takeuchi M."/>
            <person name="Yamagishi T."/>
            <person name="Kamagata Y."/>
            <person name="Oshima K."/>
            <person name="Hattori M."/>
            <person name="Katayama T."/>
            <person name="Hanada S."/>
            <person name="Tamaki H."/>
            <person name="Marumo K."/>
            <person name="Maeda H."/>
            <person name="Nedachi M."/>
            <person name="Iwasaki W."/>
            <person name="Suwa Y."/>
            <person name="Sakata S."/>
        </authorList>
    </citation>
    <scope>NUCLEOTIDE SEQUENCE [LARGE SCALE GENOMIC DNA]</scope>
    <source>
        <strain evidence="4 5">MA2</strain>
    </source>
</reference>
<dbReference type="EMBL" id="BBIO01000005">
    <property type="protein sequence ID" value="GAK44792.1"/>
    <property type="molecule type" value="Genomic_DNA"/>
</dbReference>
<keyword evidence="1" id="KW-1003">Cell membrane</keyword>
<feature type="transmembrane region" description="Helical" evidence="2">
    <location>
        <begin position="73"/>
        <end position="90"/>
    </location>
</feature>
<keyword evidence="5" id="KW-1185">Reference proteome</keyword>
<dbReference type="InterPro" id="IPR011853">
    <property type="entry name" value="TRAP_DctM-Dct_fused"/>
</dbReference>
<feature type="transmembrane region" description="Helical" evidence="2">
    <location>
        <begin position="152"/>
        <end position="169"/>
    </location>
</feature>
<feature type="transmembrane region" description="Helical" evidence="2">
    <location>
        <begin position="562"/>
        <end position="580"/>
    </location>
</feature>
<dbReference type="Pfam" id="PF06808">
    <property type="entry name" value="DctM"/>
    <property type="match status" value="1"/>
</dbReference>
<dbReference type="InterPro" id="IPR021814">
    <property type="entry name" value="DUF3394"/>
</dbReference>
<gene>
    <name evidence="4" type="ORF">M2A_1291</name>
</gene>
<evidence type="ECO:0000256" key="2">
    <source>
        <dbReference type="SAM" id="Phobius"/>
    </source>
</evidence>
<dbReference type="PANTHER" id="PTHR43849:SF2">
    <property type="entry name" value="BLL3936 PROTEIN"/>
    <property type="match status" value="1"/>
</dbReference>
<keyword evidence="2" id="KW-0472">Membrane</keyword>
<keyword evidence="2" id="KW-0812">Transmembrane</keyword>
<organism evidence="4 5">
    <name type="scientific">Tepidicaulis marinus</name>
    <dbReference type="NCBI Taxonomy" id="1333998"/>
    <lineage>
        <taxon>Bacteria</taxon>
        <taxon>Pseudomonadati</taxon>
        <taxon>Pseudomonadota</taxon>
        <taxon>Alphaproteobacteria</taxon>
        <taxon>Hyphomicrobiales</taxon>
        <taxon>Parvibaculaceae</taxon>
        <taxon>Tepidicaulis</taxon>
    </lineage>
</organism>
<feature type="transmembrane region" description="Helical" evidence="2">
    <location>
        <begin position="304"/>
        <end position="321"/>
    </location>
</feature>
<feature type="transmembrane region" description="Helical" evidence="2">
    <location>
        <begin position="97"/>
        <end position="117"/>
    </location>
</feature>
<feature type="transmembrane region" description="Helical" evidence="2">
    <location>
        <begin position="626"/>
        <end position="643"/>
    </location>
</feature>
<dbReference type="NCBIfam" id="TIGR02123">
    <property type="entry name" value="TRAP_fused"/>
    <property type="match status" value="1"/>
</dbReference>
<feature type="transmembrane region" description="Helical" evidence="2">
    <location>
        <begin position="519"/>
        <end position="542"/>
    </location>
</feature>
<feature type="transmembrane region" description="Helical" evidence="2">
    <location>
        <begin position="399"/>
        <end position="418"/>
    </location>
</feature>
<dbReference type="Pfam" id="PF11874">
    <property type="entry name" value="DUF3394"/>
    <property type="match status" value="1"/>
</dbReference>
<feature type="transmembrane region" description="Helical" evidence="2">
    <location>
        <begin position="683"/>
        <end position="707"/>
    </location>
</feature>
<dbReference type="AlphaFoldDB" id="A0A081B9S4"/>
<feature type="transmembrane region" description="Helical" evidence="2">
    <location>
        <begin position="451"/>
        <end position="469"/>
    </location>
</feature>
<dbReference type="InterPro" id="IPR010656">
    <property type="entry name" value="DctM"/>
</dbReference>
<feature type="domain" description="TRAP C4-dicarboxylate transport system permease DctM subunit" evidence="3">
    <location>
        <begin position="139"/>
        <end position="676"/>
    </location>
</feature>
<comment type="subcellular location">
    <subcellularLocation>
        <location evidence="1">Cell inner membrane</location>
        <topology evidence="1">Multi-pass membrane protein</topology>
    </subcellularLocation>
</comment>
<protein>
    <submittedName>
        <fullName evidence="4">TRAP transporter 4TM/12TM fusion protein</fullName>
    </submittedName>
</protein>
<dbReference type="eggNOG" id="COG4666">
    <property type="taxonomic scope" value="Bacteria"/>
</dbReference>
<feature type="transmembrane region" description="Helical" evidence="2">
    <location>
        <begin position="475"/>
        <end position="498"/>
    </location>
</feature>
<evidence type="ECO:0000259" key="3">
    <source>
        <dbReference type="Pfam" id="PF06808"/>
    </source>
</evidence>
<comment type="caution">
    <text evidence="4">The sequence shown here is derived from an EMBL/GenBank/DDBJ whole genome shotgun (WGS) entry which is preliminary data.</text>
</comment>
<evidence type="ECO:0000256" key="1">
    <source>
        <dbReference type="RuleBase" id="RU369079"/>
    </source>
</evidence>
<sequence>MSEPRNPEGTGHTRPDEELLWELEGERAVGGISGKAVAGLAVLWSLFQLWYTSPLPFIAAPAIPVLNDTDARSIHLAFGLLLAFLCFPALKKRGTDIPLFDWVLAGLGAFAAAYLFIFRDGLALRPGLPSDLDLAVSGLGIVLLLEAARRALGPPIVIVALLFLAYIFFGNYAPDIIAWKGASFSRAMSHLWLGTEGVFGVAIGVSTGVIFLFVLFGALLETGGAGDYFIRLAFSLVGHMRGGPAKAAVLASGMTGLVSGSSIANTVTTGTFTIPLMRKVGFSKEQAGAVEVASSVNGQIMPPVMGAAAFLMVEYVGISYVDVITHAFLPAVISYIALVYIVHLEAVKADMPLLERPDPLPALPMRLVRGGLVLAGMMIFLGLAYFFVELMQALGGGAFWLLMGALLALYMGAVYAAARDEERPGSSASMGAADEEALFLPRFSDTVRQGLHFLLPIAVLIWCLVVERLSPGLSAFWAVVGLMVILASQHVLISLFAGRGFRPADVKEGARTIWDGLEAGARNMIVIAVATAAAGIIVGAVSLTGVGLRLTELVEFLSGGNLVLMLVYVAVLSLVLGLGLPTTANYIVVSALLAGVVVELGAANGLVVPLIAVHLFVFYFGIMADVTPPVGLASFAAAAISGGDPIRTGITAFRYSLRTVILPFFFIFNTKLLLIGIDGPLDLALTALGATLGVLLFAAVSQGYFFARLKFWEGAVLLLVAFTLLRPAYWIDQVVPPFEQVPYEEAAVLIEEAPEEASIALVFEGETFEGDLVRRTIRLPLGAPGNAGERLSAAGMELRQEEGKTFVDLVRFASPAEKLGVGFDWQVLGAEVAQERIDPYWLYLPAFLLTLLVARGQFRRKRT</sequence>
<feature type="transmembrane region" description="Helical" evidence="2">
    <location>
        <begin position="367"/>
        <end position="387"/>
    </location>
</feature>
<name>A0A081B9S4_9HYPH</name>
<dbReference type="Proteomes" id="UP000028702">
    <property type="component" value="Unassembled WGS sequence"/>
</dbReference>
<dbReference type="GO" id="GO:0005886">
    <property type="term" value="C:plasma membrane"/>
    <property type="evidence" value="ECO:0007669"/>
    <property type="project" value="UniProtKB-SubCell"/>
</dbReference>